<organism evidence="2 3">
    <name type="scientific">Pseudomonas jinjuensis</name>
    <dbReference type="NCBI Taxonomy" id="198616"/>
    <lineage>
        <taxon>Bacteria</taxon>
        <taxon>Pseudomonadati</taxon>
        <taxon>Pseudomonadota</taxon>
        <taxon>Gammaproteobacteria</taxon>
        <taxon>Pseudomonadales</taxon>
        <taxon>Pseudomonadaceae</taxon>
        <taxon>Pseudomonas</taxon>
    </lineage>
</organism>
<dbReference type="Proteomes" id="UP000242957">
    <property type="component" value="Unassembled WGS sequence"/>
</dbReference>
<gene>
    <name evidence="2" type="ORF">SAMN05216193_103306</name>
</gene>
<dbReference type="RefSeq" id="WP_084311439.1">
    <property type="nucleotide sequence ID" value="NZ_FNIJ01000003.1"/>
</dbReference>
<evidence type="ECO:0000313" key="2">
    <source>
        <dbReference type="EMBL" id="SDN52803.1"/>
    </source>
</evidence>
<name>A0A1H0C4M5_9PSED</name>
<evidence type="ECO:0000259" key="1">
    <source>
        <dbReference type="Pfam" id="PF06568"/>
    </source>
</evidence>
<feature type="domain" description="YjiS-like" evidence="1">
    <location>
        <begin position="24"/>
        <end position="59"/>
    </location>
</feature>
<dbReference type="OrthoDB" id="5588773at2"/>
<dbReference type="STRING" id="198616.SAMN05216193_103306"/>
<reference evidence="3" key="1">
    <citation type="submission" date="2016-10" db="EMBL/GenBank/DDBJ databases">
        <authorList>
            <person name="Varghese N."/>
            <person name="Submissions S."/>
        </authorList>
    </citation>
    <scope>NUCLEOTIDE SEQUENCE [LARGE SCALE GENOMIC DNA]</scope>
    <source>
        <strain evidence="3">JCM 21621</strain>
    </source>
</reference>
<evidence type="ECO:0000313" key="3">
    <source>
        <dbReference type="Proteomes" id="UP000242957"/>
    </source>
</evidence>
<proteinExistence type="predicted"/>
<dbReference type="EMBL" id="FNIJ01000003">
    <property type="protein sequence ID" value="SDN52803.1"/>
    <property type="molecule type" value="Genomic_DNA"/>
</dbReference>
<keyword evidence="3" id="KW-1185">Reference proteome</keyword>
<dbReference type="Pfam" id="PF06568">
    <property type="entry name" value="YjiS-like"/>
    <property type="match status" value="1"/>
</dbReference>
<protein>
    <submittedName>
        <fullName evidence="2">Uncharacterized conserved protein YjiS, DUF1127 family</fullName>
    </submittedName>
</protein>
<sequence length="69" mass="8253">MELEYTTPGLVPTLETRARPLNRLFRLFALWRQNIRTRRQLAELDERLLSDVGISPSERIAEISRPFWR</sequence>
<accession>A0A1H0C4M5</accession>
<dbReference type="AlphaFoldDB" id="A0A1H0C4M5"/>
<dbReference type="InterPro" id="IPR009506">
    <property type="entry name" value="YjiS-like"/>
</dbReference>